<evidence type="ECO:0000259" key="5">
    <source>
        <dbReference type="PROSITE" id="PS00631"/>
    </source>
</evidence>
<protein>
    <submittedName>
        <fullName evidence="6">AMPL</fullName>
    </submittedName>
</protein>
<gene>
    <name evidence="6" type="primary">AMPL</name>
    <name evidence="6" type="ORF">A0H76_1358</name>
</gene>
<dbReference type="Proteomes" id="UP000192501">
    <property type="component" value="Unassembled WGS sequence"/>
</dbReference>
<sequence length="482" mass="53837">MSVYDLKLIEENLKTTDVKNTIEVFLTGTLEDNFIQISGSKDLFNEFNPTGQEGELFVKENKILVGIGDIKDVDYDNELLLTPSNVINSMKPLAKLISRNYKEHKIKFADNDFIKNCIHGLIQSLYKFDKKFYSEGKIEIFPKILLDHVDNEIFKVSIAQCIARVLGDIPSNYLTPKLFSEYIEKLFDGYNVQINVLKEDDWKKEDMYLFDSVARSSSDKGRFVTIKFFNRSNSTDHDIALVGKGITFDAGGISLKPSNKMGTMKCDMLGASTMLSTMLLAVQSNYKANITCTLPLAFNVPDGCATKPGDVIVGMNGKSVEILNTDAEGRLILGDALTYTQRKFGKPKYLIDAATLTGSIRAALGESFCGYFTNNNNFSDLIKESGKEANEFLHRMPLSKKYIKTMKSDVSDLRNTDETGLSGACCAAAFLYEFIEKDVNFVHFDIAGVSMSKTPSGIYNGIAKCRPLLAFYELVKKLVEKL</sequence>
<evidence type="ECO:0000256" key="1">
    <source>
        <dbReference type="ARBA" id="ARBA00009528"/>
    </source>
</evidence>
<dbReference type="PANTHER" id="PTHR11963">
    <property type="entry name" value="LEUCINE AMINOPEPTIDASE-RELATED"/>
    <property type="match status" value="1"/>
</dbReference>
<dbReference type="AlphaFoldDB" id="A0A1X0QKQ4"/>
<organism evidence="6 7">
    <name type="scientific">Hepatospora eriocheir</name>
    <dbReference type="NCBI Taxonomy" id="1081669"/>
    <lineage>
        <taxon>Eukaryota</taxon>
        <taxon>Fungi</taxon>
        <taxon>Fungi incertae sedis</taxon>
        <taxon>Microsporidia</taxon>
        <taxon>Hepatosporidae</taxon>
        <taxon>Hepatospora</taxon>
    </lineage>
</organism>
<dbReference type="VEuPathDB" id="MicrosporidiaDB:A0H76_1358"/>
<dbReference type="GO" id="GO:0006508">
    <property type="term" value="P:proteolysis"/>
    <property type="evidence" value="ECO:0007669"/>
    <property type="project" value="UniProtKB-KW"/>
</dbReference>
<accession>A0A1X0QKQ4</accession>
<dbReference type="PRINTS" id="PR00481">
    <property type="entry name" value="LAMNOPPTDASE"/>
</dbReference>
<evidence type="ECO:0000256" key="2">
    <source>
        <dbReference type="ARBA" id="ARBA00022438"/>
    </source>
</evidence>
<dbReference type="PROSITE" id="PS00631">
    <property type="entry name" value="CYTOSOL_AP"/>
    <property type="match status" value="1"/>
</dbReference>
<reference evidence="6 7" key="1">
    <citation type="journal article" date="2017" name="Environ. Microbiol.">
        <title>Decay of the glycolytic pathway and adaptation to intranuclear parasitism within Enterocytozoonidae microsporidia.</title>
        <authorList>
            <person name="Wiredu Boakye D."/>
            <person name="Jaroenlak P."/>
            <person name="Prachumwat A."/>
            <person name="Williams T.A."/>
            <person name="Bateman K.S."/>
            <person name="Itsathitphaisarn O."/>
            <person name="Sritunyalucksana K."/>
            <person name="Paszkiewicz K.H."/>
            <person name="Moore K.A."/>
            <person name="Stentiford G.D."/>
            <person name="Williams B.A."/>
        </authorList>
    </citation>
    <scope>NUCLEOTIDE SEQUENCE [LARGE SCALE GENOMIC DNA]</scope>
    <source>
        <strain evidence="7">canceri</strain>
    </source>
</reference>
<dbReference type="GO" id="GO:0070006">
    <property type="term" value="F:metalloaminopeptidase activity"/>
    <property type="evidence" value="ECO:0007669"/>
    <property type="project" value="InterPro"/>
</dbReference>
<keyword evidence="3" id="KW-0645">Protease</keyword>
<proteinExistence type="inferred from homology"/>
<evidence type="ECO:0000256" key="3">
    <source>
        <dbReference type="ARBA" id="ARBA00022670"/>
    </source>
</evidence>
<evidence type="ECO:0000313" key="6">
    <source>
        <dbReference type="EMBL" id="ORE00357.1"/>
    </source>
</evidence>
<dbReference type="Gene3D" id="3.40.630.10">
    <property type="entry name" value="Zn peptidases"/>
    <property type="match status" value="1"/>
</dbReference>
<keyword evidence="4" id="KW-0378">Hydrolase</keyword>
<dbReference type="InterPro" id="IPR011356">
    <property type="entry name" value="Leucine_aapep/pepB"/>
</dbReference>
<dbReference type="CDD" id="cd00433">
    <property type="entry name" value="Peptidase_M17"/>
    <property type="match status" value="1"/>
</dbReference>
<dbReference type="GO" id="GO:0030145">
    <property type="term" value="F:manganese ion binding"/>
    <property type="evidence" value="ECO:0007669"/>
    <property type="project" value="InterPro"/>
</dbReference>
<dbReference type="VEuPathDB" id="MicrosporidiaDB:HERIO_2422"/>
<comment type="caution">
    <text evidence="6">The sequence shown here is derived from an EMBL/GenBank/DDBJ whole genome shotgun (WGS) entry which is preliminary data.</text>
</comment>
<comment type="similarity">
    <text evidence="1">Belongs to the peptidase M17 family.</text>
</comment>
<dbReference type="PANTHER" id="PTHR11963:SF23">
    <property type="entry name" value="CYTOSOL AMINOPEPTIDASE"/>
    <property type="match status" value="1"/>
</dbReference>
<dbReference type="GO" id="GO:0005737">
    <property type="term" value="C:cytoplasm"/>
    <property type="evidence" value="ECO:0007669"/>
    <property type="project" value="InterPro"/>
</dbReference>
<dbReference type="VEuPathDB" id="MicrosporidiaDB:HERIO_2423"/>
<evidence type="ECO:0000313" key="7">
    <source>
        <dbReference type="Proteomes" id="UP000192501"/>
    </source>
</evidence>
<evidence type="ECO:0000256" key="4">
    <source>
        <dbReference type="ARBA" id="ARBA00022801"/>
    </source>
</evidence>
<name>A0A1X0QKQ4_9MICR</name>
<keyword evidence="2" id="KW-0031">Aminopeptidase</keyword>
<dbReference type="InterPro" id="IPR000819">
    <property type="entry name" value="Peptidase_M17_C"/>
</dbReference>
<dbReference type="Pfam" id="PF00883">
    <property type="entry name" value="Peptidase_M17"/>
    <property type="match status" value="1"/>
</dbReference>
<dbReference type="SUPFAM" id="SSF53187">
    <property type="entry name" value="Zn-dependent exopeptidases"/>
    <property type="match status" value="1"/>
</dbReference>
<dbReference type="EMBL" id="LTAI01000030">
    <property type="protein sequence ID" value="ORE00357.1"/>
    <property type="molecule type" value="Genomic_DNA"/>
</dbReference>
<feature type="domain" description="Cytosol aminopeptidase" evidence="5">
    <location>
        <begin position="324"/>
        <end position="331"/>
    </location>
</feature>